<comment type="caution">
    <text evidence="2">The sequence shown here is derived from an EMBL/GenBank/DDBJ whole genome shotgun (WGS) entry which is preliminary data.</text>
</comment>
<gene>
    <name evidence="2" type="ORF">BKCO1_8000217</name>
</gene>
<feature type="region of interest" description="Disordered" evidence="1">
    <location>
        <begin position="1"/>
        <end position="54"/>
    </location>
</feature>
<feature type="region of interest" description="Disordered" evidence="1">
    <location>
        <begin position="79"/>
        <end position="161"/>
    </location>
</feature>
<sequence length="216" mass="24380">MDCRSPSPPLHFPDIRSTPSPLRRRLPRPLPEPPLRLPKVGTWTSSPSSSRACSTCSDGSESVLAIIHEIDDVLHYTNSISRRRHQKPPRLSPTPTYHYYPPPPTVFPLSPPRQRRASTASSSSLRSASSSSTSSSSSSFSPPHSPTRTLRRKFSPRNESLREIRARDSEICLQRVYEREVMMYLDGSIFSVRRPLMGECGDDDYGDDYDRWGNPP</sequence>
<feature type="compositionally biased region" description="Low complexity" evidence="1">
    <location>
        <begin position="117"/>
        <end position="148"/>
    </location>
</feature>
<protein>
    <submittedName>
        <fullName evidence="2">Uncharacterized protein</fullName>
    </submittedName>
</protein>
<accession>A0A1J9RWY3</accession>
<keyword evidence="3" id="KW-1185">Reference proteome</keyword>
<proteinExistence type="predicted"/>
<evidence type="ECO:0000313" key="2">
    <source>
        <dbReference type="EMBL" id="OJD37147.1"/>
    </source>
</evidence>
<feature type="compositionally biased region" description="Pro residues" evidence="1">
    <location>
        <begin position="100"/>
        <end position="111"/>
    </location>
</feature>
<feature type="compositionally biased region" description="Low complexity" evidence="1">
    <location>
        <begin position="45"/>
        <end position="54"/>
    </location>
</feature>
<reference evidence="2 3" key="1">
    <citation type="submission" date="2016-10" db="EMBL/GenBank/DDBJ databases">
        <title>Proteomics and genomics reveal pathogen-plant mechanisms compatible with a hemibiotrophic lifestyle of Diplodia corticola.</title>
        <authorList>
            <person name="Fernandes I."/>
            <person name="De Jonge R."/>
            <person name="Van De Peer Y."/>
            <person name="Devreese B."/>
            <person name="Alves A."/>
            <person name="Esteves A.C."/>
        </authorList>
    </citation>
    <scope>NUCLEOTIDE SEQUENCE [LARGE SCALE GENOMIC DNA]</scope>
    <source>
        <strain evidence="2 3">CBS 112549</strain>
    </source>
</reference>
<dbReference type="GeneID" id="31019584"/>
<dbReference type="OrthoDB" id="3934095at2759"/>
<evidence type="ECO:0000313" key="3">
    <source>
        <dbReference type="Proteomes" id="UP000183809"/>
    </source>
</evidence>
<evidence type="ECO:0000256" key="1">
    <source>
        <dbReference type="SAM" id="MobiDB-lite"/>
    </source>
</evidence>
<organism evidence="2 3">
    <name type="scientific">Diplodia corticola</name>
    <dbReference type="NCBI Taxonomy" id="236234"/>
    <lineage>
        <taxon>Eukaryota</taxon>
        <taxon>Fungi</taxon>
        <taxon>Dikarya</taxon>
        <taxon>Ascomycota</taxon>
        <taxon>Pezizomycotina</taxon>
        <taxon>Dothideomycetes</taxon>
        <taxon>Dothideomycetes incertae sedis</taxon>
        <taxon>Botryosphaeriales</taxon>
        <taxon>Botryosphaeriaceae</taxon>
        <taxon>Diplodia</taxon>
    </lineage>
</organism>
<dbReference type="AlphaFoldDB" id="A0A1J9RWY3"/>
<feature type="compositionally biased region" description="Pro residues" evidence="1">
    <location>
        <begin position="1"/>
        <end position="11"/>
    </location>
</feature>
<name>A0A1J9RWY3_9PEZI</name>
<dbReference type="EMBL" id="MNUE01000008">
    <property type="protein sequence ID" value="OJD37147.1"/>
    <property type="molecule type" value="Genomic_DNA"/>
</dbReference>
<dbReference type="Proteomes" id="UP000183809">
    <property type="component" value="Unassembled WGS sequence"/>
</dbReference>
<dbReference type="RefSeq" id="XP_020133388.1">
    <property type="nucleotide sequence ID" value="XM_020279322.1"/>
</dbReference>